<accession>A0AAN6MME1</accession>
<comment type="caution">
    <text evidence="1">The sequence shown here is derived from an EMBL/GenBank/DDBJ whole genome shotgun (WGS) entry which is preliminary data.</text>
</comment>
<organism evidence="1 2">
    <name type="scientific">Staphylotrichum tortipilum</name>
    <dbReference type="NCBI Taxonomy" id="2831512"/>
    <lineage>
        <taxon>Eukaryota</taxon>
        <taxon>Fungi</taxon>
        <taxon>Dikarya</taxon>
        <taxon>Ascomycota</taxon>
        <taxon>Pezizomycotina</taxon>
        <taxon>Sordariomycetes</taxon>
        <taxon>Sordariomycetidae</taxon>
        <taxon>Sordariales</taxon>
        <taxon>Chaetomiaceae</taxon>
        <taxon>Staphylotrichum</taxon>
    </lineage>
</organism>
<dbReference type="CDD" id="cd01283">
    <property type="entry name" value="cytidine_deaminase"/>
    <property type="match status" value="1"/>
</dbReference>
<dbReference type="GO" id="GO:0019239">
    <property type="term" value="F:deaminase activity"/>
    <property type="evidence" value="ECO:0007669"/>
    <property type="project" value="UniProtKB-ARBA"/>
</dbReference>
<dbReference type="PROSITE" id="PS00903">
    <property type="entry name" value="CYT_DCMP_DEAMINASES_1"/>
    <property type="match status" value="1"/>
</dbReference>
<dbReference type="EMBL" id="MU855456">
    <property type="protein sequence ID" value="KAK3903309.1"/>
    <property type="molecule type" value="Genomic_DNA"/>
</dbReference>
<name>A0AAN6MME1_9PEZI</name>
<keyword evidence="2" id="KW-1185">Reference proteome</keyword>
<proteinExistence type="predicted"/>
<gene>
    <name evidence="1" type="ORF">C8A05DRAFT_43438</name>
</gene>
<protein>
    <submittedName>
        <fullName evidence="1">Cytidine deaminase-like protein</fullName>
    </submittedName>
</protein>
<dbReference type="Gene3D" id="3.40.140.10">
    <property type="entry name" value="Cytidine Deaminase, domain 2"/>
    <property type="match status" value="1"/>
</dbReference>
<dbReference type="AlphaFoldDB" id="A0AAN6MME1"/>
<evidence type="ECO:0000313" key="1">
    <source>
        <dbReference type="EMBL" id="KAK3903309.1"/>
    </source>
</evidence>
<reference evidence="1" key="1">
    <citation type="journal article" date="2023" name="Mol. Phylogenet. Evol.">
        <title>Genome-scale phylogeny and comparative genomics of the fungal order Sordariales.</title>
        <authorList>
            <person name="Hensen N."/>
            <person name="Bonometti L."/>
            <person name="Westerberg I."/>
            <person name="Brannstrom I.O."/>
            <person name="Guillou S."/>
            <person name="Cros-Aarteil S."/>
            <person name="Calhoun S."/>
            <person name="Haridas S."/>
            <person name="Kuo A."/>
            <person name="Mondo S."/>
            <person name="Pangilinan J."/>
            <person name="Riley R."/>
            <person name="LaButti K."/>
            <person name="Andreopoulos B."/>
            <person name="Lipzen A."/>
            <person name="Chen C."/>
            <person name="Yan M."/>
            <person name="Daum C."/>
            <person name="Ng V."/>
            <person name="Clum A."/>
            <person name="Steindorff A."/>
            <person name="Ohm R.A."/>
            <person name="Martin F."/>
            <person name="Silar P."/>
            <person name="Natvig D.O."/>
            <person name="Lalanne C."/>
            <person name="Gautier V."/>
            <person name="Ament-Velasquez S.L."/>
            <person name="Kruys A."/>
            <person name="Hutchinson M.I."/>
            <person name="Powell A.J."/>
            <person name="Barry K."/>
            <person name="Miller A.N."/>
            <person name="Grigoriev I.V."/>
            <person name="Debuchy R."/>
            <person name="Gladieux P."/>
            <person name="Hiltunen Thoren M."/>
            <person name="Johannesson H."/>
        </authorList>
    </citation>
    <scope>NUCLEOTIDE SEQUENCE</scope>
    <source>
        <strain evidence="1">CBS 103.79</strain>
    </source>
</reference>
<dbReference type="GO" id="GO:0008270">
    <property type="term" value="F:zinc ion binding"/>
    <property type="evidence" value="ECO:0007669"/>
    <property type="project" value="InterPro"/>
</dbReference>
<reference evidence="1" key="2">
    <citation type="submission" date="2023-05" db="EMBL/GenBank/DDBJ databases">
        <authorList>
            <consortium name="Lawrence Berkeley National Laboratory"/>
            <person name="Steindorff A."/>
            <person name="Hensen N."/>
            <person name="Bonometti L."/>
            <person name="Westerberg I."/>
            <person name="Brannstrom I.O."/>
            <person name="Guillou S."/>
            <person name="Cros-Aarteil S."/>
            <person name="Calhoun S."/>
            <person name="Haridas S."/>
            <person name="Kuo A."/>
            <person name="Mondo S."/>
            <person name="Pangilinan J."/>
            <person name="Riley R."/>
            <person name="Labutti K."/>
            <person name="Andreopoulos B."/>
            <person name="Lipzen A."/>
            <person name="Chen C."/>
            <person name="Yanf M."/>
            <person name="Daum C."/>
            <person name="Ng V."/>
            <person name="Clum A."/>
            <person name="Ohm R."/>
            <person name="Martin F."/>
            <person name="Silar P."/>
            <person name="Natvig D."/>
            <person name="Lalanne C."/>
            <person name="Gautier V."/>
            <person name="Ament-Velasquez S.L."/>
            <person name="Kruys A."/>
            <person name="Hutchinson M.I."/>
            <person name="Powell A.J."/>
            <person name="Barry K."/>
            <person name="Miller A.N."/>
            <person name="Grigoriev I.V."/>
            <person name="Debuchy R."/>
            <person name="Gladieux P."/>
            <person name="Thoren M.H."/>
            <person name="Johannesson H."/>
        </authorList>
    </citation>
    <scope>NUCLEOTIDE SEQUENCE</scope>
    <source>
        <strain evidence="1">CBS 103.79</strain>
    </source>
</reference>
<dbReference type="InterPro" id="IPR016192">
    <property type="entry name" value="APOBEC/CMP_deaminase_Zn-bd"/>
</dbReference>
<dbReference type="Proteomes" id="UP001303889">
    <property type="component" value="Unassembled WGS sequence"/>
</dbReference>
<dbReference type="GO" id="GO:0006139">
    <property type="term" value="P:nucleobase-containing compound metabolic process"/>
    <property type="evidence" value="ECO:0007669"/>
    <property type="project" value="UniProtKB-ARBA"/>
</dbReference>
<dbReference type="InterPro" id="IPR016193">
    <property type="entry name" value="Cytidine_deaminase-like"/>
</dbReference>
<dbReference type="SUPFAM" id="SSF53927">
    <property type="entry name" value="Cytidine deaminase-like"/>
    <property type="match status" value="1"/>
</dbReference>
<sequence length="158" mass="16774">MPTSTSTTPHLDPELFELCVRSFAHIPPTDENHTVAAAVRGRTGETFVALNVYHFTGGPCAELSVLGAAAAGGVLADEIETIVAVVRREGDVFGVINPCGRCRQTLLDYNPGIKVIVVDGEGREVEVTVGGLMVYAYVWGDGNTGRKEEREAVEVSTG</sequence>
<evidence type="ECO:0000313" key="2">
    <source>
        <dbReference type="Proteomes" id="UP001303889"/>
    </source>
</evidence>